<evidence type="ECO:0000313" key="3">
    <source>
        <dbReference type="Proteomes" id="UP000051952"/>
    </source>
</evidence>
<feature type="compositionally biased region" description="Polar residues" evidence="1">
    <location>
        <begin position="169"/>
        <end position="182"/>
    </location>
</feature>
<protein>
    <submittedName>
        <fullName evidence="2">Uncharacterized protein</fullName>
    </submittedName>
</protein>
<feature type="region of interest" description="Disordered" evidence="1">
    <location>
        <begin position="37"/>
        <end position="57"/>
    </location>
</feature>
<reference evidence="3" key="1">
    <citation type="submission" date="2015-09" db="EMBL/GenBank/DDBJ databases">
        <authorList>
            <consortium name="Pathogen Informatics"/>
        </authorList>
    </citation>
    <scope>NUCLEOTIDE SEQUENCE [LARGE SCALE GENOMIC DNA]</scope>
    <source>
        <strain evidence="3">Lake Konstanz</strain>
    </source>
</reference>
<dbReference type="Proteomes" id="UP000051952">
    <property type="component" value="Unassembled WGS sequence"/>
</dbReference>
<keyword evidence="3" id="KW-1185">Reference proteome</keyword>
<evidence type="ECO:0000256" key="1">
    <source>
        <dbReference type="SAM" id="MobiDB-lite"/>
    </source>
</evidence>
<organism evidence="2 3">
    <name type="scientific">Bodo saltans</name>
    <name type="common">Flagellated protozoan</name>
    <dbReference type="NCBI Taxonomy" id="75058"/>
    <lineage>
        <taxon>Eukaryota</taxon>
        <taxon>Discoba</taxon>
        <taxon>Euglenozoa</taxon>
        <taxon>Kinetoplastea</taxon>
        <taxon>Metakinetoplastina</taxon>
        <taxon>Eubodonida</taxon>
        <taxon>Bodonidae</taxon>
        <taxon>Bodo</taxon>
    </lineage>
</organism>
<feature type="compositionally biased region" description="Polar residues" evidence="1">
    <location>
        <begin position="212"/>
        <end position="222"/>
    </location>
</feature>
<dbReference type="EMBL" id="CYKH01000730">
    <property type="protein sequence ID" value="CUG28067.1"/>
    <property type="molecule type" value="Genomic_DNA"/>
</dbReference>
<dbReference type="AlphaFoldDB" id="A0A0S4IZ15"/>
<feature type="compositionally biased region" description="Polar residues" evidence="1">
    <location>
        <begin position="240"/>
        <end position="255"/>
    </location>
</feature>
<evidence type="ECO:0000313" key="2">
    <source>
        <dbReference type="EMBL" id="CUG28067.1"/>
    </source>
</evidence>
<accession>A0A0S4IZ15</accession>
<feature type="region of interest" description="Disordered" evidence="1">
    <location>
        <begin position="167"/>
        <end position="255"/>
    </location>
</feature>
<sequence length="298" mass="31205">MPKPMLAVDVSYASPSSGNSDDVRKFVYDNAYNSAPLHSPSPIHRNGGGGGGGSSTTAPTAVANLSLTSSESFVLDRTSSMVLRSKGALGGGVGVDSGAAVIHVPASGVAPVPPLSTYMLQFARSLDSGCSTPCSDVQDGEVLIQEQHHDVNSHSGVRTDAEGCAVEGSATTTSRLESQDNNAVDEIGDYNHNTSNRRSRRESSEKMIHKNGYQQGERSISQGHGGSAFIATPPSASAMLGSSSPPVWSLAQQESNNGSPIPTVLVAHHHVSHHNSIVQMSLLEDDVTPPLYFRDEDD</sequence>
<name>A0A0S4IZ15_BODSA</name>
<dbReference type="VEuPathDB" id="TriTrypDB:BSAL_76850"/>
<gene>
    <name evidence="2" type="ORF">BSAL_76850</name>
</gene>
<proteinExistence type="predicted"/>